<dbReference type="eggNOG" id="COG0236">
    <property type="taxonomic scope" value="Bacteria"/>
</dbReference>
<name>D6X8W8_STRE2</name>
<organism evidence="1 2">
    <name type="scientific">Streptomyces pristinaespiralis (strain ATCC 25486 / DSM 40338 / CBS 914.69 / JCM 4507 / KCC S-0507 / NBRC 13074 / NRRL 2958 / 5647)</name>
    <dbReference type="NCBI Taxonomy" id="457429"/>
    <lineage>
        <taxon>Bacteria</taxon>
        <taxon>Bacillati</taxon>
        <taxon>Actinomycetota</taxon>
        <taxon>Actinomycetes</taxon>
        <taxon>Kitasatosporales</taxon>
        <taxon>Streptomycetaceae</taxon>
        <taxon>Streptomyces</taxon>
    </lineage>
</organism>
<dbReference type="HOGENOM" id="CLU_157866_0_0_11"/>
<evidence type="ECO:0000313" key="2">
    <source>
        <dbReference type="Proteomes" id="UP000002805"/>
    </source>
</evidence>
<dbReference type="SUPFAM" id="SSF47336">
    <property type="entry name" value="ACP-like"/>
    <property type="match status" value="1"/>
</dbReference>
<keyword evidence="2" id="KW-1185">Reference proteome</keyword>
<dbReference type="Gene3D" id="1.10.1200.10">
    <property type="entry name" value="ACP-like"/>
    <property type="match status" value="1"/>
</dbReference>
<evidence type="ECO:0000313" key="1">
    <source>
        <dbReference type="EMBL" id="EFH31260.1"/>
    </source>
</evidence>
<sequence>MMHMSHYDVKELVRSIVIDTLGIDAAVYRTDLVLSADLGLESLDLLDIFFRIECSAPVVLSVERCGRYLQGDVADAEFCDAGGIISRRGLAQLRTVMPQLDPAEWEGRLTLDRMLDRMTVQNLISMVEDLLAEGRAAHA</sequence>
<proteinExistence type="predicted"/>
<dbReference type="EMBL" id="CM000950">
    <property type="protein sequence ID" value="EFH31260.1"/>
    <property type="molecule type" value="Genomic_DNA"/>
</dbReference>
<protein>
    <submittedName>
        <fullName evidence="1">Predicted protein</fullName>
    </submittedName>
</protein>
<gene>
    <name evidence="1" type="ORF">SSDG_06498</name>
</gene>
<reference evidence="2" key="2">
    <citation type="submission" date="2009-10" db="EMBL/GenBank/DDBJ databases">
        <title>The genome sequence of Streptomyces pristinaespiralis strain ATCC 25486.</title>
        <authorList>
            <consortium name="The Broad Institute Genome Sequencing Platform"/>
            <consortium name="Broad Institute Microbial Sequencing Center"/>
            <person name="Fischbach M."/>
            <person name="Godfrey P."/>
            <person name="Ward D."/>
            <person name="Young S."/>
            <person name="Zeng Q."/>
            <person name="Koehrsen M."/>
            <person name="Alvarado L."/>
            <person name="Berlin A.M."/>
            <person name="Bochicchio J."/>
            <person name="Borenstein D."/>
            <person name="Chapman S.B."/>
            <person name="Chen Z."/>
            <person name="Engels R."/>
            <person name="Freedman E."/>
            <person name="Gellesch M."/>
            <person name="Goldberg J."/>
            <person name="Griggs A."/>
            <person name="Gujja S."/>
            <person name="Heilman E.R."/>
            <person name="Heiman D.I."/>
            <person name="Hepburn T.A."/>
            <person name="Howarth C."/>
            <person name="Jen D."/>
            <person name="Larson L."/>
            <person name="Lewis B."/>
            <person name="Mehta T."/>
            <person name="Park D."/>
            <person name="Pearson M."/>
            <person name="Richards J."/>
            <person name="Roberts A."/>
            <person name="Saif S."/>
            <person name="Shea T.D."/>
            <person name="Shenoy N."/>
            <person name="Sisk P."/>
            <person name="Stolte C."/>
            <person name="Sykes S.N."/>
            <person name="Thomson T."/>
            <person name="Walk T."/>
            <person name="White J."/>
            <person name="Yandava C."/>
            <person name="Straight P."/>
            <person name="Clardy J."/>
            <person name="Hung D."/>
            <person name="Kolter R."/>
            <person name="Mekalanos J."/>
            <person name="Walker S."/>
            <person name="Walsh C.T."/>
            <person name="Wieland-Brown L.C."/>
            <person name="Haas B."/>
            <person name="Nusbaum C."/>
            <person name="Birren B."/>
        </authorList>
    </citation>
    <scope>NUCLEOTIDE SEQUENCE [LARGE SCALE GENOMIC DNA]</scope>
    <source>
        <strain evidence="2">ATCC 25486 / DSM 40338 / CBS 914.69 / JCM 4507 / NBRC 13074 / NRRL 2958 / 5647</strain>
    </source>
</reference>
<reference evidence="2" key="1">
    <citation type="submission" date="2008-02" db="EMBL/GenBank/DDBJ databases">
        <authorList>
            <consortium name="The Broad Institute Genome Sequencing Platform"/>
            <person name="Fischbach M."/>
            <person name="Ward D."/>
            <person name="Young S."/>
            <person name="Jaffe D."/>
            <person name="Gnerre S."/>
            <person name="Berlin A."/>
            <person name="Heiman D."/>
            <person name="Hepburn T."/>
            <person name="Sykes S."/>
            <person name="Alvarado L."/>
            <person name="Kodira C.D."/>
            <person name="Straight P."/>
            <person name="Clardy J."/>
            <person name="Hung D."/>
            <person name="Kolter R."/>
            <person name="Mekalanos J."/>
            <person name="Walker S."/>
            <person name="Walsh C.T."/>
            <person name="Lander E."/>
            <person name="Galagan J."/>
            <person name="Nusbaum C."/>
            <person name="Birren B."/>
        </authorList>
    </citation>
    <scope>NUCLEOTIDE SEQUENCE [LARGE SCALE GENOMIC DNA]</scope>
    <source>
        <strain evidence="2">ATCC 25486 / DSM 40338 / CBS 914.69 / JCM 4507 / NBRC 13074 / NRRL 2958 / 5647</strain>
    </source>
</reference>
<dbReference type="AlphaFoldDB" id="D6X8W8"/>
<dbReference type="Proteomes" id="UP000002805">
    <property type="component" value="Chromosome"/>
</dbReference>
<dbReference type="InterPro" id="IPR036736">
    <property type="entry name" value="ACP-like_sf"/>
</dbReference>
<accession>D6X8W8</accession>